<protein>
    <submittedName>
        <fullName evidence="1">Gamma-glutamyltransferase</fullName>
    </submittedName>
</protein>
<comment type="caution">
    <text evidence="1">The sequence shown here is derived from an EMBL/GenBank/DDBJ whole genome shotgun (WGS) entry which is preliminary data.</text>
</comment>
<dbReference type="InterPro" id="IPR029055">
    <property type="entry name" value="Ntn_hydrolases_N"/>
</dbReference>
<dbReference type="Proteomes" id="UP000631694">
    <property type="component" value="Unassembled WGS sequence"/>
</dbReference>
<dbReference type="PANTHER" id="PTHR43881">
    <property type="entry name" value="GAMMA-GLUTAMYLTRANSPEPTIDASE (AFU_ORTHOLOGUE AFUA_4G13580)"/>
    <property type="match status" value="1"/>
</dbReference>
<organism evidence="1 2">
    <name type="scientific">Methylobrevis albus</name>
    <dbReference type="NCBI Taxonomy" id="2793297"/>
    <lineage>
        <taxon>Bacteria</taxon>
        <taxon>Pseudomonadati</taxon>
        <taxon>Pseudomonadota</taxon>
        <taxon>Alphaproteobacteria</taxon>
        <taxon>Hyphomicrobiales</taxon>
        <taxon>Pleomorphomonadaceae</taxon>
        <taxon>Methylobrevis</taxon>
    </lineage>
</organism>
<evidence type="ECO:0000313" key="2">
    <source>
        <dbReference type="Proteomes" id="UP000631694"/>
    </source>
</evidence>
<dbReference type="EMBL" id="JADZLT010000055">
    <property type="protein sequence ID" value="MBH0239537.1"/>
    <property type="molecule type" value="Genomic_DNA"/>
</dbReference>
<keyword evidence="2" id="KW-1185">Reference proteome</keyword>
<evidence type="ECO:0000313" key="1">
    <source>
        <dbReference type="EMBL" id="MBH0239537.1"/>
    </source>
</evidence>
<dbReference type="InterPro" id="IPR052896">
    <property type="entry name" value="GGT-like_enzyme"/>
</dbReference>
<accession>A0A931I3F2</accession>
<proteinExistence type="predicted"/>
<gene>
    <name evidence="1" type="ORF">I5731_17070</name>
</gene>
<name>A0A931I3F2_9HYPH</name>
<dbReference type="InterPro" id="IPR043138">
    <property type="entry name" value="GGT_lsub"/>
</dbReference>
<dbReference type="InterPro" id="IPR043137">
    <property type="entry name" value="GGT_ssub_C"/>
</dbReference>
<sequence>MVDVFGVSRGGVVVAPHGAAAEAGAEVLRAGGTAVEAMVAAAAMIAVVYPHMTHIGGDGFWIISAPGHPPVGIEGCGAAGSRATIETYHRAGHGEIPFRGPLAALTVPGTVGAWDLALELARPLGGRMPVAELIGPAAAVAKAGTPAARSQAELTTAKLDGLAGQPGFADVFLVDGKPPEAGTLMRQERLADTLDHLGRAGLADFYRGDVGATLADDLESAGSPVTAADIRAFEPRRVKPLTLRIGDADVFNMPPPTQGLASLLILGIFEKLGVARGEGFEHVHGLVEATKRAFRLRDRLVTDPRPAAPDYLETLTEVALAREASAIDMRRAAPWPDLSDPGDTIWMGAIDRNGVAVSFIQSIYWEFGSGVVSPRTGILMQNRGASFRLDPRALNALAPGRRPFHTLNPALARFDDGRSLAYGSMGGDGQPQFQAAIMSRYRFGMGLSPAVAAPRWLLGRTWGDTSTTLKLEHGFDTDVAEQLARVGHEIELLPAAAADTFGHAGMVLRTPRGDIEGAHDPRADGGAALA</sequence>
<dbReference type="Pfam" id="PF01019">
    <property type="entry name" value="G_glu_transpept"/>
    <property type="match status" value="1"/>
</dbReference>
<dbReference type="PRINTS" id="PR01210">
    <property type="entry name" value="GGTRANSPTASE"/>
</dbReference>
<dbReference type="PANTHER" id="PTHR43881:SF5">
    <property type="entry name" value="GAMMA-GLUTAMYLTRANSPEPTIDASE"/>
    <property type="match status" value="1"/>
</dbReference>
<dbReference type="AlphaFoldDB" id="A0A931I3F2"/>
<dbReference type="Gene3D" id="1.10.246.130">
    <property type="match status" value="1"/>
</dbReference>
<dbReference type="SUPFAM" id="SSF56235">
    <property type="entry name" value="N-terminal nucleophile aminohydrolases (Ntn hydrolases)"/>
    <property type="match status" value="1"/>
</dbReference>
<reference evidence="1" key="1">
    <citation type="submission" date="2020-12" db="EMBL/GenBank/DDBJ databases">
        <title>Methylobrevis albus sp. nov., isolated from fresh water lack sediment.</title>
        <authorList>
            <person name="Zou Q."/>
        </authorList>
    </citation>
    <scope>NUCLEOTIDE SEQUENCE</scope>
    <source>
        <strain evidence="1">L22</strain>
    </source>
</reference>
<dbReference type="RefSeq" id="WP_197312625.1">
    <property type="nucleotide sequence ID" value="NZ_JADZLT010000055.1"/>
</dbReference>
<dbReference type="Gene3D" id="3.60.20.40">
    <property type="match status" value="1"/>
</dbReference>